<evidence type="ECO:0000313" key="2">
    <source>
        <dbReference type="EMBL" id="MCC2028576.1"/>
    </source>
</evidence>
<proteinExistence type="predicted"/>
<dbReference type="InterPro" id="IPR010985">
    <property type="entry name" value="Ribbon_hlx_hlx"/>
</dbReference>
<dbReference type="GO" id="GO:0006355">
    <property type="term" value="P:regulation of DNA-templated transcription"/>
    <property type="evidence" value="ECO:0007669"/>
    <property type="project" value="InterPro"/>
</dbReference>
<dbReference type="EMBL" id="JAGTTM010000001">
    <property type="protein sequence ID" value="MCC2028576.1"/>
    <property type="molecule type" value="Genomic_DNA"/>
</dbReference>
<feature type="domain" description="Antitoxin FitA-like ribbon-helix-helix" evidence="1">
    <location>
        <begin position="3"/>
        <end position="40"/>
    </location>
</feature>
<dbReference type="RefSeq" id="WP_227529814.1">
    <property type="nucleotide sequence ID" value="NZ_JAGTTM010000001.1"/>
</dbReference>
<evidence type="ECO:0000313" key="3">
    <source>
        <dbReference type="Proteomes" id="UP001139289"/>
    </source>
</evidence>
<dbReference type="Pfam" id="PF22513">
    <property type="entry name" value="FitA-like_RHH"/>
    <property type="match status" value="1"/>
</dbReference>
<reference evidence="2" key="1">
    <citation type="submission" date="2021-04" db="EMBL/GenBank/DDBJ databases">
        <title>Microbacterium tenobrionis sp. nov. and Microbacterium allomyrinae sp. nov., isolated from larvae of Tenobrio molitor and Allomyrina dichotoma, respectively.</title>
        <authorList>
            <person name="Lee S.D."/>
        </authorList>
    </citation>
    <scope>NUCLEOTIDE SEQUENCE</scope>
    <source>
        <strain evidence="2">YMB-B2</strain>
    </source>
</reference>
<keyword evidence="3" id="KW-1185">Reference proteome</keyword>
<dbReference type="SUPFAM" id="SSF47598">
    <property type="entry name" value="Ribbon-helix-helix"/>
    <property type="match status" value="1"/>
</dbReference>
<accession>A0A9X1LMU6</accession>
<sequence>MSTITVRGLDDEVIRALKVRAAREGRSMEAEVRGILTAAAKTADGERGFGTFLAEAFGGAGLPEIPPRADFPEPIDLP</sequence>
<dbReference type="Gene3D" id="1.10.1220.10">
    <property type="entry name" value="Met repressor-like"/>
    <property type="match status" value="1"/>
</dbReference>
<protein>
    <submittedName>
        <fullName evidence="2">Toxin-antitoxin system</fullName>
    </submittedName>
</protein>
<dbReference type="AlphaFoldDB" id="A0A9X1LMU6"/>
<comment type="caution">
    <text evidence="2">The sequence shown here is derived from an EMBL/GenBank/DDBJ whole genome shotgun (WGS) entry which is preliminary data.</text>
</comment>
<name>A0A9X1LMU6_9MICO</name>
<evidence type="ECO:0000259" key="1">
    <source>
        <dbReference type="Pfam" id="PF22513"/>
    </source>
</evidence>
<organism evidence="2 3">
    <name type="scientific">Microbacterium tenebrionis</name>
    <dbReference type="NCBI Taxonomy" id="2830665"/>
    <lineage>
        <taxon>Bacteria</taxon>
        <taxon>Bacillati</taxon>
        <taxon>Actinomycetota</taxon>
        <taxon>Actinomycetes</taxon>
        <taxon>Micrococcales</taxon>
        <taxon>Microbacteriaceae</taxon>
        <taxon>Microbacterium</taxon>
    </lineage>
</organism>
<dbReference type="InterPro" id="IPR013321">
    <property type="entry name" value="Arc_rbn_hlx_hlx"/>
</dbReference>
<dbReference type="Proteomes" id="UP001139289">
    <property type="component" value="Unassembled WGS sequence"/>
</dbReference>
<gene>
    <name evidence="2" type="ORF">KEC56_03385</name>
</gene>
<dbReference type="InterPro" id="IPR053853">
    <property type="entry name" value="FitA-like_RHH"/>
</dbReference>